<keyword evidence="2" id="KW-1185">Reference proteome</keyword>
<evidence type="ECO:0000313" key="1">
    <source>
        <dbReference type="EMBL" id="KOB52237.1"/>
    </source>
</evidence>
<accession>A0A0L7K454</accession>
<name>A0A0L7K454_OPEBR</name>
<evidence type="ECO:0000313" key="2">
    <source>
        <dbReference type="Proteomes" id="UP000037510"/>
    </source>
</evidence>
<organism evidence="1 2">
    <name type="scientific">Operophtera brumata</name>
    <name type="common">Winter moth</name>
    <name type="synonym">Phalaena brumata</name>
    <dbReference type="NCBI Taxonomy" id="104452"/>
    <lineage>
        <taxon>Eukaryota</taxon>
        <taxon>Metazoa</taxon>
        <taxon>Ecdysozoa</taxon>
        <taxon>Arthropoda</taxon>
        <taxon>Hexapoda</taxon>
        <taxon>Insecta</taxon>
        <taxon>Pterygota</taxon>
        <taxon>Neoptera</taxon>
        <taxon>Endopterygota</taxon>
        <taxon>Lepidoptera</taxon>
        <taxon>Glossata</taxon>
        <taxon>Ditrysia</taxon>
        <taxon>Geometroidea</taxon>
        <taxon>Geometridae</taxon>
        <taxon>Larentiinae</taxon>
        <taxon>Operophtera</taxon>
    </lineage>
</organism>
<dbReference type="EMBL" id="JTDY01012725">
    <property type="protein sequence ID" value="KOB52237.1"/>
    <property type="molecule type" value="Genomic_DNA"/>
</dbReference>
<sequence>MPTIYSNDPLAAIMELDAKLESCAASFEGRLSSASSTSNPSIERAFFNDARKIYGVHKCWSQEGSVYLLTSDGTRHRLLSQAQLKEITQKFPPTKPGLTARVIRVRGAEQIGYRSASDGPDNSL</sequence>
<protein>
    <submittedName>
        <fullName evidence="1">Uncharacterized protein</fullName>
    </submittedName>
</protein>
<proteinExistence type="predicted"/>
<reference evidence="1 2" key="1">
    <citation type="journal article" date="2015" name="Genome Biol. Evol.">
        <title>The genome of winter moth (Operophtera brumata) provides a genomic perspective on sexual dimorphism and phenology.</title>
        <authorList>
            <person name="Derks M.F."/>
            <person name="Smit S."/>
            <person name="Salis L."/>
            <person name="Schijlen E."/>
            <person name="Bossers A."/>
            <person name="Mateman C."/>
            <person name="Pijl A.S."/>
            <person name="de Ridder D."/>
            <person name="Groenen M.A."/>
            <person name="Visser M.E."/>
            <person name="Megens H.J."/>
        </authorList>
    </citation>
    <scope>NUCLEOTIDE SEQUENCE [LARGE SCALE GENOMIC DNA]</scope>
    <source>
        <strain evidence="1">WM2013NL</strain>
        <tissue evidence="1">Head and thorax</tissue>
    </source>
</reference>
<comment type="caution">
    <text evidence="1">The sequence shown here is derived from an EMBL/GenBank/DDBJ whole genome shotgun (WGS) entry which is preliminary data.</text>
</comment>
<dbReference type="Proteomes" id="UP000037510">
    <property type="component" value="Unassembled WGS sequence"/>
</dbReference>
<dbReference type="AlphaFoldDB" id="A0A0L7K454"/>
<gene>
    <name evidence="1" type="ORF">OBRU01_26259</name>
</gene>